<proteinExistence type="predicted"/>
<dbReference type="AlphaFoldDB" id="A0A846XPV5"/>
<dbReference type="Proteomes" id="UP000565715">
    <property type="component" value="Unassembled WGS sequence"/>
</dbReference>
<keyword evidence="1" id="KW-1133">Transmembrane helix</keyword>
<reference evidence="4 5" key="1">
    <citation type="submission" date="2020-04" db="EMBL/GenBank/DDBJ databases">
        <title>MicrobeNet Type strains.</title>
        <authorList>
            <person name="Nicholson A.C."/>
        </authorList>
    </citation>
    <scope>NUCLEOTIDE SEQUENCE [LARGE SCALE GENOMIC DNA]</scope>
    <source>
        <strain evidence="4 5">DSM 45078</strain>
    </source>
</reference>
<gene>
    <name evidence="4" type="ORF">HGA13_21790</name>
</gene>
<feature type="domain" description="DUF4190" evidence="3">
    <location>
        <begin position="91"/>
        <end position="146"/>
    </location>
</feature>
<evidence type="ECO:0000313" key="5">
    <source>
        <dbReference type="Proteomes" id="UP000565715"/>
    </source>
</evidence>
<dbReference type="Pfam" id="PF13828">
    <property type="entry name" value="DUF4190"/>
    <property type="match status" value="1"/>
</dbReference>
<feature type="domain" description="DUF1707" evidence="2">
    <location>
        <begin position="12"/>
        <end position="62"/>
    </location>
</feature>
<dbReference type="InterPro" id="IPR025241">
    <property type="entry name" value="DUF4190"/>
</dbReference>
<protein>
    <submittedName>
        <fullName evidence="4">DUF1707 and DUF4190 domain-containing protein</fullName>
    </submittedName>
</protein>
<keyword evidence="1" id="KW-0812">Transmembrane</keyword>
<name>A0A846XPV5_9NOCA</name>
<feature type="transmembrane region" description="Helical" evidence="1">
    <location>
        <begin position="131"/>
        <end position="151"/>
    </location>
</feature>
<evidence type="ECO:0000313" key="4">
    <source>
        <dbReference type="EMBL" id="NKY35684.1"/>
    </source>
</evidence>
<evidence type="ECO:0000256" key="1">
    <source>
        <dbReference type="SAM" id="Phobius"/>
    </source>
</evidence>
<dbReference type="EMBL" id="JAAXOO010000005">
    <property type="protein sequence ID" value="NKY35684.1"/>
    <property type="molecule type" value="Genomic_DNA"/>
</dbReference>
<sequence length="152" mass="16112">MEPQWAGGHFLVGDAEREHAVEALKQSFQAGRITADELSDRIGHALSARTAADLDRTMTGLPWARTGTPVHPNIPGYGSYPAPPVRQQRELGIIALVLGVCGVLCGLTAIPAVVLGVVALTMNTEREDKGFAIAGAALGIIWTVGFGWWLLS</sequence>
<evidence type="ECO:0000259" key="2">
    <source>
        <dbReference type="Pfam" id="PF08044"/>
    </source>
</evidence>
<dbReference type="Pfam" id="PF08044">
    <property type="entry name" value="DUF1707"/>
    <property type="match status" value="1"/>
</dbReference>
<dbReference type="RefSeq" id="WP_068048014.1">
    <property type="nucleotide sequence ID" value="NZ_JAAXOO010000005.1"/>
</dbReference>
<feature type="transmembrane region" description="Helical" evidence="1">
    <location>
        <begin position="93"/>
        <end position="119"/>
    </location>
</feature>
<keyword evidence="5" id="KW-1185">Reference proteome</keyword>
<dbReference type="InterPro" id="IPR012551">
    <property type="entry name" value="DUF1707_SHOCT-like"/>
</dbReference>
<keyword evidence="1" id="KW-0472">Membrane</keyword>
<evidence type="ECO:0000259" key="3">
    <source>
        <dbReference type="Pfam" id="PF13828"/>
    </source>
</evidence>
<accession>A0A846XPV5</accession>
<comment type="caution">
    <text evidence="4">The sequence shown here is derived from an EMBL/GenBank/DDBJ whole genome shotgun (WGS) entry which is preliminary data.</text>
</comment>
<organism evidence="4 5">
    <name type="scientific">Nocardia speluncae</name>
    <dbReference type="NCBI Taxonomy" id="419477"/>
    <lineage>
        <taxon>Bacteria</taxon>
        <taxon>Bacillati</taxon>
        <taxon>Actinomycetota</taxon>
        <taxon>Actinomycetes</taxon>
        <taxon>Mycobacteriales</taxon>
        <taxon>Nocardiaceae</taxon>
        <taxon>Nocardia</taxon>
    </lineage>
</organism>